<protein>
    <submittedName>
        <fullName evidence="1">Uncharacterized protein</fullName>
    </submittedName>
</protein>
<evidence type="ECO:0000313" key="2">
    <source>
        <dbReference type="Proteomes" id="UP001375240"/>
    </source>
</evidence>
<gene>
    <name evidence="1" type="ORF">TWF696_002528</name>
</gene>
<name>A0AAV9U4M5_9PEZI</name>
<dbReference type="Proteomes" id="UP001375240">
    <property type="component" value="Unassembled WGS sequence"/>
</dbReference>
<evidence type="ECO:0000313" key="1">
    <source>
        <dbReference type="EMBL" id="KAK6334019.1"/>
    </source>
</evidence>
<organism evidence="1 2">
    <name type="scientific">Orbilia brochopaga</name>
    <dbReference type="NCBI Taxonomy" id="3140254"/>
    <lineage>
        <taxon>Eukaryota</taxon>
        <taxon>Fungi</taxon>
        <taxon>Dikarya</taxon>
        <taxon>Ascomycota</taxon>
        <taxon>Pezizomycotina</taxon>
        <taxon>Orbiliomycetes</taxon>
        <taxon>Orbiliales</taxon>
        <taxon>Orbiliaceae</taxon>
        <taxon>Orbilia</taxon>
    </lineage>
</organism>
<sequence>MSLLFVPRPRPEQFENSPCHYEPQDDLEYVPLTADALKRLAASLPQPISTVRYSNRENNYLFSDRESVYCPSLCSSPVSATSSTRVSLIHTPDEGTEEITFDVAPISVPPERMVPPSHRHMPAAKPIEKGSLNFDSMFDIGGEATFARRNSTVEFLPEFDQIDDYVPDERTAARVEEERELAKARLLYEEEVEKDYMTTARRHVMPRSLWLPQPRHIMTPNFVPSPQNTKQLNIPTGASDEKPDMLPTPFFPKPQSSFGSIDTTDSTSTELTVPSVGEDDYTEVDEEFVSTIFTYLSLNHGSMARKFDVELSIGSGFPVDKVQKDRKSALKVYIERYVFHHPEVSKL</sequence>
<reference evidence="1 2" key="1">
    <citation type="submission" date="2019-10" db="EMBL/GenBank/DDBJ databases">
        <authorList>
            <person name="Palmer J.M."/>
        </authorList>
    </citation>
    <scope>NUCLEOTIDE SEQUENCE [LARGE SCALE GENOMIC DNA]</scope>
    <source>
        <strain evidence="1 2">TWF696</strain>
    </source>
</reference>
<accession>A0AAV9U4M5</accession>
<proteinExistence type="predicted"/>
<keyword evidence="2" id="KW-1185">Reference proteome</keyword>
<comment type="caution">
    <text evidence="1">The sequence shown here is derived from an EMBL/GenBank/DDBJ whole genome shotgun (WGS) entry which is preliminary data.</text>
</comment>
<dbReference type="AlphaFoldDB" id="A0AAV9U4M5"/>
<dbReference type="EMBL" id="JAVHNQ010000013">
    <property type="protein sequence ID" value="KAK6334019.1"/>
    <property type="molecule type" value="Genomic_DNA"/>
</dbReference>